<gene>
    <name evidence="1" type="ORF">F4821DRAFT_236104</name>
</gene>
<accession>A0ACC0D4C5</accession>
<protein>
    <submittedName>
        <fullName evidence="1">Uncharacterized protein</fullName>
    </submittedName>
</protein>
<evidence type="ECO:0000313" key="2">
    <source>
        <dbReference type="Proteomes" id="UP001497680"/>
    </source>
</evidence>
<dbReference type="Proteomes" id="UP001497680">
    <property type="component" value="Unassembled WGS sequence"/>
</dbReference>
<proteinExistence type="predicted"/>
<sequence length="631" mass="71235">MEGLAIWDDFGLSMLAGTTDIDSNMQAFLAQFPMPMVYGPVYGPMQAASSSGSSTPSQPSPPHIPEESGEDSPNIDMNQHLQPESQMSYSHHVVNYAPLNALLIPHAPLLLSPEGDGLRPPPADSALQDRMPPLKIVAYKGERMKVKREIGGRCHAYRVDALVRDKNPRSRVKRDERGLLQGAYRDFGTNERVRSHSHTGSRSTTAVTRAVGACGRCRGQKLKCTVSMNMPRFMPCDRCSALPRQYLKAPCIRVSILDLNLHRRGSTLKDDLNKWALAQEESYRSHFTQTGRQGPEVLDVVITQDQGIQIPVKIRRFHPRSGDTTGWKWRDGTSREKVMEMPPFYICDYEGAARNMREAVASQKAEYIDYLLGAANPILKKTFEAAFGYLEVSASSLILNCLTFWVATRFIEKPWRICEGTLPGFESPYDPACPYSGITPVTPIMDTQIDDMAIRAILNPLEKKILKELNCKIHEKKRENWFDIYLATFILMNNFEFVFADVLDYTSRHGLQPSTTGASSLSKRHFYACKTILVYFRFACNGHAPFSLPQNRKSTGPINPTNGLTFDQQEYIRDIKQEVGRQRHALEGWQEGSVYRTPLYLCYQVLAEDWSADVPHSEPIDDFTEEDFLTS</sequence>
<evidence type="ECO:0000313" key="1">
    <source>
        <dbReference type="EMBL" id="KAI6087570.1"/>
    </source>
</evidence>
<reference evidence="1 2" key="1">
    <citation type="journal article" date="2022" name="New Phytol.">
        <title>Ecological generalism drives hyperdiversity of secondary metabolite gene clusters in xylarialean endophytes.</title>
        <authorList>
            <person name="Franco M.E.E."/>
            <person name="Wisecaver J.H."/>
            <person name="Arnold A.E."/>
            <person name="Ju Y.M."/>
            <person name="Slot J.C."/>
            <person name="Ahrendt S."/>
            <person name="Moore L.P."/>
            <person name="Eastman K.E."/>
            <person name="Scott K."/>
            <person name="Konkel Z."/>
            <person name="Mondo S.J."/>
            <person name="Kuo A."/>
            <person name="Hayes R.D."/>
            <person name="Haridas S."/>
            <person name="Andreopoulos B."/>
            <person name="Riley R."/>
            <person name="LaButti K."/>
            <person name="Pangilinan J."/>
            <person name="Lipzen A."/>
            <person name="Amirebrahimi M."/>
            <person name="Yan J."/>
            <person name="Adam C."/>
            <person name="Keymanesh K."/>
            <person name="Ng V."/>
            <person name="Louie K."/>
            <person name="Northen T."/>
            <person name="Drula E."/>
            <person name="Henrissat B."/>
            <person name="Hsieh H.M."/>
            <person name="Youens-Clark K."/>
            <person name="Lutzoni F."/>
            <person name="Miadlikowska J."/>
            <person name="Eastwood D.C."/>
            <person name="Hamelin R.C."/>
            <person name="Grigoriev I.V."/>
            <person name="U'Ren J.M."/>
        </authorList>
    </citation>
    <scope>NUCLEOTIDE SEQUENCE [LARGE SCALE GENOMIC DNA]</scope>
    <source>
        <strain evidence="1 2">ER1909</strain>
    </source>
</reference>
<name>A0ACC0D4C5_9PEZI</name>
<dbReference type="EMBL" id="MU394307">
    <property type="protein sequence ID" value="KAI6087570.1"/>
    <property type="molecule type" value="Genomic_DNA"/>
</dbReference>
<keyword evidence="2" id="KW-1185">Reference proteome</keyword>
<comment type="caution">
    <text evidence="1">The sequence shown here is derived from an EMBL/GenBank/DDBJ whole genome shotgun (WGS) entry which is preliminary data.</text>
</comment>
<organism evidence="1 2">
    <name type="scientific">Hypoxylon rubiginosum</name>
    <dbReference type="NCBI Taxonomy" id="110542"/>
    <lineage>
        <taxon>Eukaryota</taxon>
        <taxon>Fungi</taxon>
        <taxon>Dikarya</taxon>
        <taxon>Ascomycota</taxon>
        <taxon>Pezizomycotina</taxon>
        <taxon>Sordariomycetes</taxon>
        <taxon>Xylariomycetidae</taxon>
        <taxon>Xylariales</taxon>
        <taxon>Hypoxylaceae</taxon>
        <taxon>Hypoxylon</taxon>
    </lineage>
</organism>